<keyword evidence="3" id="KW-1185">Reference proteome</keyword>
<proteinExistence type="predicted"/>
<feature type="transmembrane region" description="Helical" evidence="1">
    <location>
        <begin position="6"/>
        <end position="24"/>
    </location>
</feature>
<reference evidence="3" key="1">
    <citation type="submission" date="2011-12" db="EMBL/GenBank/DDBJ databases">
        <title>The complete genome of chromosome of Sulfobacillus acidophilus DSM 10332.</title>
        <authorList>
            <person name="Lucas S."/>
            <person name="Han J."/>
            <person name="Lapidus A."/>
            <person name="Bruce D."/>
            <person name="Goodwin L."/>
            <person name="Pitluck S."/>
            <person name="Peters L."/>
            <person name="Kyrpides N."/>
            <person name="Mavromatis K."/>
            <person name="Ivanova N."/>
            <person name="Mikhailova N."/>
            <person name="Chertkov O."/>
            <person name="Saunders E."/>
            <person name="Detter J.C."/>
            <person name="Tapia R."/>
            <person name="Han C."/>
            <person name="Land M."/>
            <person name="Hauser L."/>
            <person name="Markowitz V."/>
            <person name="Cheng J.-F."/>
            <person name="Hugenholtz P."/>
            <person name="Woyke T."/>
            <person name="Wu D."/>
            <person name="Pukall R."/>
            <person name="Gehrich-Schroeter G."/>
            <person name="Schneider S."/>
            <person name="Klenk H.-P."/>
            <person name="Eisen J.A."/>
        </authorList>
    </citation>
    <scope>NUCLEOTIDE SEQUENCE [LARGE SCALE GENOMIC DNA]</scope>
    <source>
        <strain evidence="3">ATCC 700253 / DSM 10332 / NAL</strain>
    </source>
</reference>
<keyword evidence="1" id="KW-0472">Membrane</keyword>
<protein>
    <submittedName>
        <fullName evidence="2">Uncharacterized protein</fullName>
    </submittedName>
</protein>
<keyword evidence="1" id="KW-0812">Transmembrane</keyword>
<dbReference type="PATRIC" id="fig|679936.5.peg.1888"/>
<evidence type="ECO:0000313" key="3">
    <source>
        <dbReference type="Proteomes" id="UP000005439"/>
    </source>
</evidence>
<name>G8U066_SULAD</name>
<dbReference type="HOGENOM" id="CLU_3358916_0_0_9"/>
<gene>
    <name evidence="2" type="ordered locus">Sulac_1822</name>
</gene>
<dbReference type="STRING" id="679936.Sulac_1822"/>
<reference evidence="2 3" key="2">
    <citation type="journal article" date="2012" name="Stand. Genomic Sci.">
        <title>Complete genome sequence of the moderately thermophilic mineral-sulfide-oxidizing firmicute Sulfobacillus acidophilus type strain (NAL(T)).</title>
        <authorList>
            <person name="Anderson I."/>
            <person name="Chertkov O."/>
            <person name="Chen A."/>
            <person name="Saunders E."/>
            <person name="Lapidus A."/>
            <person name="Nolan M."/>
            <person name="Lucas S."/>
            <person name="Hammon N."/>
            <person name="Deshpande S."/>
            <person name="Cheng J.F."/>
            <person name="Han C."/>
            <person name="Tapia R."/>
            <person name="Goodwin L.A."/>
            <person name="Pitluck S."/>
            <person name="Liolios K."/>
            <person name="Pagani I."/>
            <person name="Ivanova N."/>
            <person name="Mikhailova N."/>
            <person name="Pati A."/>
            <person name="Palaniappan K."/>
            <person name="Land M."/>
            <person name="Pan C."/>
            <person name="Rohde M."/>
            <person name="Pukall R."/>
            <person name="Goker M."/>
            <person name="Detter J.C."/>
            <person name="Woyke T."/>
            <person name="Bristow J."/>
            <person name="Eisen J.A."/>
            <person name="Markowitz V."/>
            <person name="Hugenholtz P."/>
            <person name="Kyrpides N.C."/>
            <person name="Klenk H.P."/>
            <person name="Mavromatis K."/>
        </authorList>
    </citation>
    <scope>NUCLEOTIDE SEQUENCE [LARGE SCALE GENOMIC DNA]</scope>
    <source>
        <strain evidence="3">ATCC 700253 / DSM 10332 / NAL</strain>
    </source>
</reference>
<dbReference type="EMBL" id="CP003179">
    <property type="protein sequence ID" value="AEW05315.1"/>
    <property type="molecule type" value="Genomic_DNA"/>
</dbReference>
<accession>G8U066</accession>
<keyword evidence="1" id="KW-1133">Transmembrane helix</keyword>
<organism evidence="2 3">
    <name type="scientific">Sulfobacillus acidophilus (strain ATCC 700253 / DSM 10332 / NAL)</name>
    <dbReference type="NCBI Taxonomy" id="679936"/>
    <lineage>
        <taxon>Bacteria</taxon>
        <taxon>Bacillati</taxon>
        <taxon>Bacillota</taxon>
        <taxon>Clostridia</taxon>
        <taxon>Eubacteriales</taxon>
        <taxon>Clostridiales Family XVII. Incertae Sedis</taxon>
        <taxon>Sulfobacillus</taxon>
    </lineage>
</organism>
<dbReference type="AlphaFoldDB" id="G8U066"/>
<sequence length="36" mass="4044">MNQFLIISAAFFVVALGLSAFIYIGERREGHARDDD</sequence>
<dbReference type="KEGG" id="sap:Sulac_1822"/>
<evidence type="ECO:0000313" key="2">
    <source>
        <dbReference type="EMBL" id="AEW05315.1"/>
    </source>
</evidence>
<evidence type="ECO:0000256" key="1">
    <source>
        <dbReference type="SAM" id="Phobius"/>
    </source>
</evidence>
<dbReference type="Proteomes" id="UP000005439">
    <property type="component" value="Chromosome"/>
</dbReference>